<evidence type="ECO:0000313" key="2">
    <source>
        <dbReference type="Proteomes" id="UP000028782"/>
    </source>
</evidence>
<reference evidence="1 2" key="1">
    <citation type="journal article" date="2014" name="Genome Announc.">
        <title>Complete Genome Sequence of Polychlorinated Biphenyl Degrader Comamonas testosteroni TK102 (NBRC 109938).</title>
        <authorList>
            <person name="Fukuda K."/>
            <person name="Hosoyama A."/>
            <person name="Tsuchikane K."/>
            <person name="Ohji S."/>
            <person name="Yamazoe A."/>
            <person name="Fujita N."/>
            <person name="Shintani M."/>
            <person name="Kimbara K."/>
        </authorList>
    </citation>
    <scope>NUCLEOTIDE SEQUENCE [LARGE SCALE GENOMIC DNA]</scope>
    <source>
        <strain evidence="1">TK102</strain>
    </source>
</reference>
<proteinExistence type="predicted"/>
<evidence type="ECO:0000313" key="1">
    <source>
        <dbReference type="EMBL" id="AIJ47644.1"/>
    </source>
</evidence>
<dbReference type="PANTHER" id="PTHR21174:SF0">
    <property type="entry name" value="HD PHOSPHOHYDROLASE FAMILY PROTEIN-RELATED"/>
    <property type="match status" value="1"/>
</dbReference>
<organism evidence="1 2">
    <name type="scientific">Comamonas testosteroni TK102</name>
    <dbReference type="NCBI Taxonomy" id="1392005"/>
    <lineage>
        <taxon>Bacteria</taxon>
        <taxon>Pseudomonadati</taxon>
        <taxon>Pseudomonadota</taxon>
        <taxon>Betaproteobacteria</taxon>
        <taxon>Burkholderiales</taxon>
        <taxon>Comamonadaceae</taxon>
        <taxon>Comamonas</taxon>
    </lineage>
</organism>
<dbReference type="RefSeq" id="WP_043373681.1">
    <property type="nucleotide sequence ID" value="NZ_CP006704.1"/>
</dbReference>
<accession>A0A076PLB9</accession>
<dbReference type="PIRSF" id="PIRSF035170">
    <property type="entry name" value="HD_phosphohydro"/>
    <property type="match status" value="1"/>
</dbReference>
<dbReference type="Proteomes" id="UP000028782">
    <property type="component" value="Chromosome"/>
</dbReference>
<dbReference type="PANTHER" id="PTHR21174">
    <property type="match status" value="1"/>
</dbReference>
<dbReference type="KEGG" id="ctes:O987_17660"/>
<gene>
    <name evidence="1" type="ORF">O987_17660</name>
</gene>
<dbReference type="EMBL" id="CP006704">
    <property type="protein sequence ID" value="AIJ47644.1"/>
    <property type="molecule type" value="Genomic_DNA"/>
</dbReference>
<protein>
    <submittedName>
        <fullName evidence="1">N-methyl-D-aspartate receptor NMDAR2C subunit</fullName>
    </submittedName>
</protein>
<dbReference type="HOGENOM" id="CLU_051795_2_0_4"/>
<dbReference type="InterPro" id="IPR009218">
    <property type="entry name" value="HD_phosphohydro"/>
</dbReference>
<dbReference type="SUPFAM" id="SSF109604">
    <property type="entry name" value="HD-domain/PDEase-like"/>
    <property type="match status" value="1"/>
</dbReference>
<dbReference type="AlphaFoldDB" id="A0A076PLB9"/>
<keyword evidence="1" id="KW-0675">Receptor</keyword>
<sequence>MDTAASLFQTSWQRTWQALGLTPPADLLQRLLAAWAEPQRHYHTQQHLAECLGQLDCVWAQAQRPGEVAVALWFHDAVYDIKASDNELRSADWAAQALQDSGAPEACWRRVHELIMATCHTATPTQADARLLVDIDLAILGADPVRFAEYDRQVAAEYAWVPPLVYGFKRKQVLRGFLDQAFIYATPHFRQLLEARARSNLRRIT</sequence>
<name>A0A076PLB9_COMTE</name>